<reference evidence="1" key="1">
    <citation type="submission" date="2022-04" db="EMBL/GenBank/DDBJ databases">
        <title>Genome of the entomopathogenic fungus Entomophthora muscae.</title>
        <authorList>
            <person name="Elya C."/>
            <person name="Lovett B.R."/>
            <person name="Lee E."/>
            <person name="Macias A.M."/>
            <person name="Hajek A.E."/>
            <person name="De Bivort B.L."/>
            <person name="Kasson M.T."/>
            <person name="De Fine Licht H.H."/>
            <person name="Stajich J.E."/>
        </authorList>
    </citation>
    <scope>NUCLEOTIDE SEQUENCE</scope>
    <source>
        <strain evidence="1">Berkeley</strain>
    </source>
</reference>
<accession>A0ACC2SBT4</accession>
<name>A0ACC2SBT4_9FUNG</name>
<proteinExistence type="predicted"/>
<organism evidence="1 2">
    <name type="scientific">Entomophthora muscae</name>
    <dbReference type="NCBI Taxonomy" id="34485"/>
    <lineage>
        <taxon>Eukaryota</taxon>
        <taxon>Fungi</taxon>
        <taxon>Fungi incertae sedis</taxon>
        <taxon>Zoopagomycota</taxon>
        <taxon>Entomophthoromycotina</taxon>
        <taxon>Entomophthoromycetes</taxon>
        <taxon>Entomophthorales</taxon>
        <taxon>Entomophthoraceae</taxon>
        <taxon>Entomophthora</taxon>
    </lineage>
</organism>
<keyword evidence="2" id="KW-1185">Reference proteome</keyword>
<protein>
    <submittedName>
        <fullName evidence="1">Uncharacterized protein</fullName>
    </submittedName>
</protein>
<dbReference type="EMBL" id="QTSX02005681">
    <property type="protein sequence ID" value="KAJ9059586.1"/>
    <property type="molecule type" value="Genomic_DNA"/>
</dbReference>
<dbReference type="Proteomes" id="UP001165960">
    <property type="component" value="Unassembled WGS sequence"/>
</dbReference>
<sequence length="233" mass="26118">MVHCGSLIDCLRGAMRELEAQLVEVRSEVQEGRCYCSQAQFSALRVPHDRYGESTTLQQPTSSAYEDDAISSSLGQKSLPPVFVVPPTPEETPCPNHSESSAGASQQNFFTRTQQDTPPPPRRQNTDENAPRFNPMNLPKFDPKGNVHTFIRLFEMSMYGTNNQDKATTLLNQLDAASTNLIIPHMPQNNWSYAAAKQALLYKFGSIARVTEQKNKFLMIQFQKDKSIAEFAD</sequence>
<evidence type="ECO:0000313" key="2">
    <source>
        <dbReference type="Proteomes" id="UP001165960"/>
    </source>
</evidence>
<gene>
    <name evidence="1" type="ORF">DSO57_1000549</name>
</gene>
<comment type="caution">
    <text evidence="1">The sequence shown here is derived from an EMBL/GenBank/DDBJ whole genome shotgun (WGS) entry which is preliminary data.</text>
</comment>
<evidence type="ECO:0000313" key="1">
    <source>
        <dbReference type="EMBL" id="KAJ9059586.1"/>
    </source>
</evidence>